<dbReference type="CDD" id="cd00093">
    <property type="entry name" value="HTH_XRE"/>
    <property type="match status" value="1"/>
</dbReference>
<evidence type="ECO:0000256" key="1">
    <source>
        <dbReference type="SAM" id="MobiDB-lite"/>
    </source>
</evidence>
<dbReference type="Proteomes" id="UP000601223">
    <property type="component" value="Unassembled WGS sequence"/>
</dbReference>
<name>A0A8J3NN80_9ACTN</name>
<dbReference type="InterPro" id="IPR001387">
    <property type="entry name" value="Cro/C1-type_HTH"/>
</dbReference>
<dbReference type="GO" id="GO:0003677">
    <property type="term" value="F:DNA binding"/>
    <property type="evidence" value="ECO:0007669"/>
    <property type="project" value="InterPro"/>
</dbReference>
<evidence type="ECO:0000313" key="4">
    <source>
        <dbReference type="Proteomes" id="UP000601223"/>
    </source>
</evidence>
<organism evidence="3 4">
    <name type="scientific">Catellatospora bangladeshensis</name>
    <dbReference type="NCBI Taxonomy" id="310355"/>
    <lineage>
        <taxon>Bacteria</taxon>
        <taxon>Bacillati</taxon>
        <taxon>Actinomycetota</taxon>
        <taxon>Actinomycetes</taxon>
        <taxon>Micromonosporales</taxon>
        <taxon>Micromonosporaceae</taxon>
        <taxon>Catellatospora</taxon>
    </lineage>
</organism>
<dbReference type="AlphaFoldDB" id="A0A8J3NN80"/>
<accession>A0A8J3NN80</accession>
<dbReference type="InterPro" id="IPR010982">
    <property type="entry name" value="Lambda_DNA-bd_dom_sf"/>
</dbReference>
<keyword evidence="4" id="KW-1185">Reference proteome</keyword>
<gene>
    <name evidence="3" type="ORF">Cba03nite_73700</name>
</gene>
<dbReference type="SUPFAM" id="SSF47413">
    <property type="entry name" value="lambda repressor-like DNA-binding domains"/>
    <property type="match status" value="1"/>
</dbReference>
<reference evidence="3 4" key="1">
    <citation type="submission" date="2021-01" db="EMBL/GenBank/DDBJ databases">
        <title>Whole genome shotgun sequence of Catellatospora bangladeshensis NBRC 107357.</title>
        <authorList>
            <person name="Komaki H."/>
            <person name="Tamura T."/>
        </authorList>
    </citation>
    <scope>NUCLEOTIDE SEQUENCE [LARGE SCALE GENOMIC DNA]</scope>
    <source>
        <strain evidence="3 4">NBRC 107357</strain>
    </source>
</reference>
<evidence type="ECO:0000313" key="3">
    <source>
        <dbReference type="EMBL" id="GIF86021.1"/>
    </source>
</evidence>
<dbReference type="Gene3D" id="1.10.260.40">
    <property type="entry name" value="lambda repressor-like DNA-binding domains"/>
    <property type="match status" value="1"/>
</dbReference>
<evidence type="ECO:0000259" key="2">
    <source>
        <dbReference type="Pfam" id="PF01381"/>
    </source>
</evidence>
<proteinExistence type="predicted"/>
<dbReference type="EMBL" id="BONF01000058">
    <property type="protein sequence ID" value="GIF86021.1"/>
    <property type="molecule type" value="Genomic_DNA"/>
</dbReference>
<protein>
    <recommendedName>
        <fullName evidence="2">HTH cro/C1-type domain-containing protein</fullName>
    </recommendedName>
</protein>
<dbReference type="Pfam" id="PF01381">
    <property type="entry name" value="HTH_3"/>
    <property type="match status" value="1"/>
</dbReference>
<feature type="domain" description="HTH cro/C1-type" evidence="2">
    <location>
        <begin position="52"/>
        <end position="93"/>
    </location>
</feature>
<sequence length="108" mass="11566">MPRGHGDQPPRTYITSGQWPHATLHPDAPPGAHYTQEIARRLAAAMTATPTSARALAKRADISHPIIGRILNGEGSTDIGTIARLEVALNTQLYPTGMYRELGSPGTE</sequence>
<comment type="caution">
    <text evidence="3">The sequence shown here is derived from an EMBL/GenBank/DDBJ whole genome shotgun (WGS) entry which is preliminary data.</text>
</comment>
<feature type="region of interest" description="Disordered" evidence="1">
    <location>
        <begin position="1"/>
        <end position="30"/>
    </location>
</feature>